<proteinExistence type="predicted"/>
<dbReference type="Pfam" id="PF01253">
    <property type="entry name" value="SUI1"/>
    <property type="match status" value="1"/>
</dbReference>
<dbReference type="InterPro" id="IPR036877">
    <property type="entry name" value="SUI1_dom_sf"/>
</dbReference>
<evidence type="ECO:0000259" key="2">
    <source>
        <dbReference type="PROSITE" id="PS50296"/>
    </source>
</evidence>
<reference evidence="3 4" key="1">
    <citation type="submission" date="2016-09" db="EMBL/GenBank/DDBJ databases">
        <title>The draft genome of Dichanthelium oligosanthes: A C3 panicoid grass species.</title>
        <authorList>
            <person name="Studer A.J."/>
            <person name="Schnable J.C."/>
            <person name="Brutnell T.P."/>
        </authorList>
    </citation>
    <scope>NUCLEOTIDE SEQUENCE [LARGE SCALE GENOMIC DNA]</scope>
    <source>
        <strain evidence="4">cv. Kellogg 1175</strain>
        <tissue evidence="3">Leaf</tissue>
    </source>
</reference>
<keyword evidence="4" id="KW-1185">Reference proteome</keyword>
<protein>
    <recommendedName>
        <fullName evidence="2">SUI1 domain-containing protein</fullName>
    </recommendedName>
</protein>
<dbReference type="Gene3D" id="3.30.780.10">
    <property type="entry name" value="SUI1-like domain"/>
    <property type="match status" value="1"/>
</dbReference>
<dbReference type="SUPFAM" id="SSF55159">
    <property type="entry name" value="eIF1-like"/>
    <property type="match status" value="1"/>
</dbReference>
<dbReference type="EMBL" id="LWDX02042658">
    <property type="protein sequence ID" value="OEL23382.1"/>
    <property type="molecule type" value="Genomic_DNA"/>
</dbReference>
<feature type="domain" description="SUI1" evidence="2">
    <location>
        <begin position="103"/>
        <end position="161"/>
    </location>
</feature>
<name>A0A1E5VE09_9POAL</name>
<evidence type="ECO:0000313" key="3">
    <source>
        <dbReference type="EMBL" id="OEL23382.1"/>
    </source>
</evidence>
<feature type="compositionally biased region" description="Low complexity" evidence="1">
    <location>
        <begin position="87"/>
        <end position="105"/>
    </location>
</feature>
<accession>A0A1E5VE09</accession>
<evidence type="ECO:0000313" key="4">
    <source>
        <dbReference type="Proteomes" id="UP000095767"/>
    </source>
</evidence>
<comment type="caution">
    <text evidence="3">The sequence shown here is derived from an EMBL/GenBank/DDBJ whole genome shotgun (WGS) entry which is preliminary data.</text>
</comment>
<dbReference type="AlphaFoldDB" id="A0A1E5VE09"/>
<dbReference type="PROSITE" id="PS50296">
    <property type="entry name" value="SUI1"/>
    <property type="match status" value="1"/>
</dbReference>
<dbReference type="InterPro" id="IPR001950">
    <property type="entry name" value="SUI1"/>
</dbReference>
<sequence length="192" mass="20555">MSVATVVDDEALADCLNEIACAPIGRRPLRDGPRRTVQHQGRAAGGRRRALPDAGPGEAVVSPGQRQAQRGHVRRPVGLREDEGKAKPAAAKKGMASGSKAAKGRAPSKDSAAYNYAKIFRDLKRELCCSGIVVKDEDLGNVVQLQGDRRKAVTAFLIKAGIVTKANVKILGSNKITELVKRTKLKKRASVR</sequence>
<dbReference type="PANTHER" id="PTHR10388">
    <property type="entry name" value="EUKARYOTIC TRANSLATION INITIATION FACTOR SUI1"/>
    <property type="match status" value="1"/>
</dbReference>
<dbReference type="GO" id="GO:0003743">
    <property type="term" value="F:translation initiation factor activity"/>
    <property type="evidence" value="ECO:0007669"/>
    <property type="project" value="InterPro"/>
</dbReference>
<organism evidence="3 4">
    <name type="scientific">Dichanthelium oligosanthes</name>
    <dbReference type="NCBI Taxonomy" id="888268"/>
    <lineage>
        <taxon>Eukaryota</taxon>
        <taxon>Viridiplantae</taxon>
        <taxon>Streptophyta</taxon>
        <taxon>Embryophyta</taxon>
        <taxon>Tracheophyta</taxon>
        <taxon>Spermatophyta</taxon>
        <taxon>Magnoliopsida</taxon>
        <taxon>Liliopsida</taxon>
        <taxon>Poales</taxon>
        <taxon>Poaceae</taxon>
        <taxon>PACMAD clade</taxon>
        <taxon>Panicoideae</taxon>
        <taxon>Panicodae</taxon>
        <taxon>Paniceae</taxon>
        <taxon>Dichantheliinae</taxon>
        <taxon>Dichanthelium</taxon>
    </lineage>
</organism>
<dbReference type="Proteomes" id="UP000095767">
    <property type="component" value="Unassembled WGS sequence"/>
</dbReference>
<evidence type="ECO:0000256" key="1">
    <source>
        <dbReference type="SAM" id="MobiDB-lite"/>
    </source>
</evidence>
<dbReference type="STRING" id="888268.A0A1E5VE09"/>
<gene>
    <name evidence="3" type="ORF">BAE44_0015599</name>
</gene>
<feature type="region of interest" description="Disordered" evidence="1">
    <location>
        <begin position="25"/>
        <end position="108"/>
    </location>
</feature>